<organism evidence="1 2">
    <name type="scientific">Escallonia herrerae</name>
    <dbReference type="NCBI Taxonomy" id="1293975"/>
    <lineage>
        <taxon>Eukaryota</taxon>
        <taxon>Viridiplantae</taxon>
        <taxon>Streptophyta</taxon>
        <taxon>Embryophyta</taxon>
        <taxon>Tracheophyta</taxon>
        <taxon>Spermatophyta</taxon>
        <taxon>Magnoliopsida</taxon>
        <taxon>eudicotyledons</taxon>
        <taxon>Gunneridae</taxon>
        <taxon>Pentapetalae</taxon>
        <taxon>asterids</taxon>
        <taxon>campanulids</taxon>
        <taxon>Escalloniales</taxon>
        <taxon>Escalloniaceae</taxon>
        <taxon>Escallonia</taxon>
    </lineage>
</organism>
<sequence length="138" mass="15753">MASLGPLVLPLSEKLHYGLSLIRQKRRFSRSSSFLIPDFKRAFEHFCIHARGRTVILAFEKSLKLTKEASRPLQLLFIGSATLPFLRSGMKLCYMEAKGRMRRGDQVWQVAFWSGFKCGGIVRKCVCEVEGEIKKSLK</sequence>
<dbReference type="Proteomes" id="UP001188597">
    <property type="component" value="Unassembled WGS sequence"/>
</dbReference>
<accession>A0AA89AK73</accession>
<proteinExistence type="predicted"/>
<protein>
    <submittedName>
        <fullName evidence="1">Uncharacterized protein</fullName>
    </submittedName>
</protein>
<dbReference type="PANTHER" id="PTHR31561">
    <property type="entry name" value="3-KETOACYL-COA SYNTHASE"/>
    <property type="match status" value="1"/>
</dbReference>
<reference evidence="1" key="1">
    <citation type="submission" date="2022-12" db="EMBL/GenBank/DDBJ databases">
        <title>Draft genome assemblies for two species of Escallonia (Escalloniales).</title>
        <authorList>
            <person name="Chanderbali A."/>
            <person name="Dervinis C."/>
            <person name="Anghel I."/>
            <person name="Soltis D."/>
            <person name="Soltis P."/>
            <person name="Zapata F."/>
        </authorList>
    </citation>
    <scope>NUCLEOTIDE SEQUENCE</scope>
    <source>
        <strain evidence="1">UCBG64.0493</strain>
        <tissue evidence="1">Leaf</tissue>
    </source>
</reference>
<dbReference type="AlphaFoldDB" id="A0AA89AK73"/>
<keyword evidence="2" id="KW-1185">Reference proteome</keyword>
<dbReference type="Gene3D" id="3.40.47.10">
    <property type="match status" value="1"/>
</dbReference>
<dbReference type="EMBL" id="JAVXUP010002141">
    <property type="protein sequence ID" value="KAK3005357.1"/>
    <property type="molecule type" value="Genomic_DNA"/>
</dbReference>
<gene>
    <name evidence="1" type="ORF">RJ639_015874</name>
</gene>
<dbReference type="GO" id="GO:0016020">
    <property type="term" value="C:membrane"/>
    <property type="evidence" value="ECO:0007669"/>
    <property type="project" value="InterPro"/>
</dbReference>
<dbReference type="SUPFAM" id="SSF53901">
    <property type="entry name" value="Thiolase-like"/>
    <property type="match status" value="1"/>
</dbReference>
<name>A0AA89AK73_9ASTE</name>
<dbReference type="InterPro" id="IPR016039">
    <property type="entry name" value="Thiolase-like"/>
</dbReference>
<evidence type="ECO:0000313" key="2">
    <source>
        <dbReference type="Proteomes" id="UP001188597"/>
    </source>
</evidence>
<comment type="caution">
    <text evidence="1">The sequence shown here is derived from an EMBL/GenBank/DDBJ whole genome shotgun (WGS) entry which is preliminary data.</text>
</comment>
<dbReference type="GO" id="GO:0016747">
    <property type="term" value="F:acyltransferase activity, transferring groups other than amino-acyl groups"/>
    <property type="evidence" value="ECO:0007669"/>
    <property type="project" value="InterPro"/>
</dbReference>
<dbReference type="InterPro" id="IPR012392">
    <property type="entry name" value="3-ktacl-CoA_syn"/>
</dbReference>
<evidence type="ECO:0000313" key="1">
    <source>
        <dbReference type="EMBL" id="KAK3005357.1"/>
    </source>
</evidence>
<dbReference type="GO" id="GO:0006633">
    <property type="term" value="P:fatty acid biosynthetic process"/>
    <property type="evidence" value="ECO:0007669"/>
    <property type="project" value="InterPro"/>
</dbReference>